<reference evidence="3" key="1">
    <citation type="journal article" date="2019" name="Int. J. Syst. Evol. Microbiol.">
        <title>The Global Catalogue of Microorganisms (GCM) 10K type strain sequencing project: providing services to taxonomists for standard genome sequencing and annotation.</title>
        <authorList>
            <consortium name="The Broad Institute Genomics Platform"/>
            <consortium name="The Broad Institute Genome Sequencing Center for Infectious Disease"/>
            <person name="Wu L."/>
            <person name="Ma J."/>
        </authorList>
    </citation>
    <scope>NUCLEOTIDE SEQUENCE [LARGE SCALE GENOMIC DNA]</scope>
    <source>
        <strain evidence="3">CGMCC 1.15474</strain>
    </source>
</reference>
<dbReference type="PANTHER" id="PTHR48079">
    <property type="entry name" value="PROTEIN YEEZ"/>
    <property type="match status" value="1"/>
</dbReference>
<gene>
    <name evidence="2" type="ORF">ACFSKK_03255</name>
</gene>
<proteinExistence type="predicted"/>
<feature type="domain" description="3-beta hydroxysteroid dehydrogenase/isomerase" evidence="1">
    <location>
        <begin position="4"/>
        <end position="249"/>
    </location>
</feature>
<sequence length="330" mass="37047">MNVLVTGATGFLGGKVALHLASIGYNVTGTGRNQLVGDTLSNSGIQFKACNLENREDIMMLCKNQHFVIHCGALSSPWGKYRDFYKANVIGTKNVIDGCKKWNVSRLVHVSTPSLYFHYDERKDVKENDILPKKFVNNYAKTKFLAEKEVDQAFIEGLPTITIRPRALFGPGDQAIFPRLIKVCEKGLFPKVGSGDVVIDMTYIDNAVDAIHLCMNSGPETLGQKYNITNDERVHLYSMIDTVMKQLGRSFSYKQISYKKAFHLATSLEYVSKLLLFGREPLLTRYTVSVLSQSQTLSIEKAKSELGYKPGVSVKDGTKEFVDWWKLNVH</sequence>
<dbReference type="InterPro" id="IPR051783">
    <property type="entry name" value="NAD(P)-dependent_oxidoreduct"/>
</dbReference>
<dbReference type="InterPro" id="IPR002225">
    <property type="entry name" value="3Beta_OHSteriod_DH/Estase"/>
</dbReference>
<dbReference type="SUPFAM" id="SSF51735">
    <property type="entry name" value="NAD(P)-binding Rossmann-fold domains"/>
    <property type="match status" value="1"/>
</dbReference>
<dbReference type="Gene3D" id="3.40.50.720">
    <property type="entry name" value="NAD(P)-binding Rossmann-like Domain"/>
    <property type="match status" value="1"/>
</dbReference>
<organism evidence="2 3">
    <name type="scientific">Metabacillus endolithicus</name>
    <dbReference type="NCBI Taxonomy" id="1535204"/>
    <lineage>
        <taxon>Bacteria</taxon>
        <taxon>Bacillati</taxon>
        <taxon>Bacillota</taxon>
        <taxon>Bacilli</taxon>
        <taxon>Bacillales</taxon>
        <taxon>Bacillaceae</taxon>
        <taxon>Metabacillus</taxon>
    </lineage>
</organism>
<dbReference type="RefSeq" id="WP_247341861.1">
    <property type="nucleotide sequence ID" value="NZ_CP095550.1"/>
</dbReference>
<dbReference type="PANTHER" id="PTHR48079:SF6">
    <property type="entry name" value="NAD(P)-BINDING DOMAIN-CONTAINING PROTEIN-RELATED"/>
    <property type="match status" value="1"/>
</dbReference>
<keyword evidence="3" id="KW-1185">Reference proteome</keyword>
<accession>A0ABW5BV41</accession>
<evidence type="ECO:0000259" key="1">
    <source>
        <dbReference type="Pfam" id="PF01073"/>
    </source>
</evidence>
<dbReference type="Proteomes" id="UP001597318">
    <property type="component" value="Unassembled WGS sequence"/>
</dbReference>
<dbReference type="Pfam" id="PF01073">
    <property type="entry name" value="3Beta_HSD"/>
    <property type="match status" value="1"/>
</dbReference>
<protein>
    <submittedName>
        <fullName evidence="2">NAD-dependent epimerase/dehydratase family protein</fullName>
    </submittedName>
</protein>
<evidence type="ECO:0000313" key="3">
    <source>
        <dbReference type="Proteomes" id="UP001597318"/>
    </source>
</evidence>
<dbReference type="InterPro" id="IPR036291">
    <property type="entry name" value="NAD(P)-bd_dom_sf"/>
</dbReference>
<comment type="caution">
    <text evidence="2">The sequence shown here is derived from an EMBL/GenBank/DDBJ whole genome shotgun (WGS) entry which is preliminary data.</text>
</comment>
<name>A0ABW5BV41_9BACI</name>
<evidence type="ECO:0000313" key="2">
    <source>
        <dbReference type="EMBL" id="MFD2212725.1"/>
    </source>
</evidence>
<dbReference type="EMBL" id="JBHUIK010000001">
    <property type="protein sequence ID" value="MFD2212725.1"/>
    <property type="molecule type" value="Genomic_DNA"/>
</dbReference>